<accession>A0A1C7LTN0</accession>
<dbReference type="Proteomes" id="UP000092993">
    <property type="component" value="Unassembled WGS sequence"/>
</dbReference>
<evidence type="ECO:0000313" key="3">
    <source>
        <dbReference type="Proteomes" id="UP000092993"/>
    </source>
</evidence>
<evidence type="ECO:0000256" key="1">
    <source>
        <dbReference type="SAM" id="MobiDB-lite"/>
    </source>
</evidence>
<dbReference type="EMBL" id="LUGG01000025">
    <property type="protein sequence ID" value="OBZ67279.1"/>
    <property type="molecule type" value="Genomic_DNA"/>
</dbReference>
<feature type="region of interest" description="Disordered" evidence="1">
    <location>
        <begin position="171"/>
        <end position="216"/>
    </location>
</feature>
<dbReference type="OMA" id="RKCRLYP"/>
<feature type="compositionally biased region" description="Polar residues" evidence="1">
    <location>
        <begin position="171"/>
        <end position="183"/>
    </location>
</feature>
<gene>
    <name evidence="2" type="ORF">A0H81_12936</name>
</gene>
<name>A0A1C7LTN0_GRIFR</name>
<dbReference type="AlphaFoldDB" id="A0A1C7LTN0"/>
<comment type="caution">
    <text evidence="2">The sequence shown here is derived from an EMBL/GenBank/DDBJ whole genome shotgun (WGS) entry which is preliminary data.</text>
</comment>
<feature type="compositionally biased region" description="Basic and acidic residues" evidence="1">
    <location>
        <begin position="205"/>
        <end position="216"/>
    </location>
</feature>
<organism evidence="2 3">
    <name type="scientific">Grifola frondosa</name>
    <name type="common">Maitake</name>
    <name type="synonym">Polyporus frondosus</name>
    <dbReference type="NCBI Taxonomy" id="5627"/>
    <lineage>
        <taxon>Eukaryota</taxon>
        <taxon>Fungi</taxon>
        <taxon>Dikarya</taxon>
        <taxon>Basidiomycota</taxon>
        <taxon>Agaricomycotina</taxon>
        <taxon>Agaricomycetes</taxon>
        <taxon>Polyporales</taxon>
        <taxon>Grifolaceae</taxon>
        <taxon>Grifola</taxon>
    </lineage>
</organism>
<evidence type="ECO:0000313" key="2">
    <source>
        <dbReference type="EMBL" id="OBZ67279.1"/>
    </source>
</evidence>
<proteinExistence type="predicted"/>
<reference evidence="2 3" key="1">
    <citation type="submission" date="2016-03" db="EMBL/GenBank/DDBJ databases">
        <title>Whole genome sequencing of Grifola frondosa 9006-11.</title>
        <authorList>
            <person name="Min B."/>
            <person name="Park H."/>
            <person name="Kim J.-G."/>
            <person name="Cho H."/>
            <person name="Oh Y.-L."/>
            <person name="Kong W.-S."/>
            <person name="Choi I.-G."/>
        </authorList>
    </citation>
    <scope>NUCLEOTIDE SEQUENCE [LARGE SCALE GENOMIC DNA]</scope>
    <source>
        <strain evidence="2 3">9006-11</strain>
    </source>
</reference>
<feature type="region of interest" description="Disordered" evidence="1">
    <location>
        <begin position="126"/>
        <end position="149"/>
    </location>
</feature>
<dbReference type="OrthoDB" id="3164380at2759"/>
<protein>
    <submittedName>
        <fullName evidence="2">Uncharacterized protein</fullName>
    </submittedName>
</protein>
<keyword evidence="3" id="KW-1185">Reference proteome</keyword>
<sequence length="216" mass="24098">MLETFVDQVADAFVEGELYIRDWNAEKGANINLTFGTSSRMLMNIPLVELSPEDAASFATKMFTEIALEAQSRHCFLHPEDVKPPPVLSLGAAVWPTFSEPSSSKPTPRTPVSQEDIKALASHLAKQRQHMSTSTTNAPENKYKRKAQEAEEEVNVLKAELEKTRLQQQLAATESSKLISRTKPQPAVARRQGASLANPTKKARRYEELKFDSDED</sequence>
<feature type="compositionally biased region" description="Polar residues" evidence="1">
    <location>
        <begin position="130"/>
        <end position="139"/>
    </location>
</feature>